<protein>
    <submittedName>
        <fullName evidence="2">Putative RNA-directed DNA polymerase from mobile element jockey-like</fullName>
    </submittedName>
</protein>
<dbReference type="InterPro" id="IPR036691">
    <property type="entry name" value="Endo/exonu/phosph_ase_sf"/>
</dbReference>
<dbReference type="AlphaFoldDB" id="A0A3R7PRX4"/>
<dbReference type="InterPro" id="IPR005135">
    <property type="entry name" value="Endo/exonuclease/phosphatase"/>
</dbReference>
<accession>A0A3R7PRX4</accession>
<reference evidence="2 3" key="1">
    <citation type="submission" date="2018-04" db="EMBL/GenBank/DDBJ databases">
        <authorList>
            <person name="Zhang X."/>
            <person name="Yuan J."/>
            <person name="Li F."/>
            <person name="Xiang J."/>
        </authorList>
    </citation>
    <scope>NUCLEOTIDE SEQUENCE [LARGE SCALE GENOMIC DNA]</scope>
    <source>
        <tissue evidence="2">Muscle</tissue>
    </source>
</reference>
<dbReference type="Proteomes" id="UP000283509">
    <property type="component" value="Unassembled WGS sequence"/>
</dbReference>
<dbReference type="GO" id="GO:0003964">
    <property type="term" value="F:RNA-directed DNA polymerase activity"/>
    <property type="evidence" value="ECO:0007669"/>
    <property type="project" value="UniProtKB-KW"/>
</dbReference>
<dbReference type="Pfam" id="PF14529">
    <property type="entry name" value="Exo_endo_phos_2"/>
    <property type="match status" value="1"/>
</dbReference>
<keyword evidence="2" id="KW-0695">RNA-directed DNA polymerase</keyword>
<organism evidence="2 3">
    <name type="scientific">Penaeus vannamei</name>
    <name type="common">Whiteleg shrimp</name>
    <name type="synonym">Litopenaeus vannamei</name>
    <dbReference type="NCBI Taxonomy" id="6689"/>
    <lineage>
        <taxon>Eukaryota</taxon>
        <taxon>Metazoa</taxon>
        <taxon>Ecdysozoa</taxon>
        <taxon>Arthropoda</taxon>
        <taxon>Crustacea</taxon>
        <taxon>Multicrustacea</taxon>
        <taxon>Malacostraca</taxon>
        <taxon>Eumalacostraca</taxon>
        <taxon>Eucarida</taxon>
        <taxon>Decapoda</taxon>
        <taxon>Dendrobranchiata</taxon>
        <taxon>Penaeoidea</taxon>
        <taxon>Penaeidae</taxon>
        <taxon>Penaeus</taxon>
    </lineage>
</organism>
<feature type="domain" description="Endonuclease/exonuclease/phosphatase" evidence="1">
    <location>
        <begin position="65"/>
        <end position="177"/>
    </location>
</feature>
<proteinExistence type="predicted"/>
<dbReference type="SUPFAM" id="SSF56219">
    <property type="entry name" value="DNase I-like"/>
    <property type="match status" value="1"/>
</dbReference>
<name>A0A3R7PRX4_PENVA</name>
<keyword evidence="2" id="KW-0548">Nucleotidyltransferase</keyword>
<gene>
    <name evidence="2" type="ORF">C7M84_006364</name>
</gene>
<dbReference type="Gene3D" id="3.60.10.10">
    <property type="entry name" value="Endonuclease/exonuclease/phosphatase"/>
    <property type="match status" value="1"/>
</dbReference>
<keyword evidence="2" id="KW-0808">Transferase</keyword>
<dbReference type="OrthoDB" id="409048at2759"/>
<reference evidence="2 3" key="2">
    <citation type="submission" date="2019-01" db="EMBL/GenBank/DDBJ databases">
        <title>The decoding of complex shrimp genome reveals the adaptation for benthos swimmer, frequently molting mechanism and breeding impact on genome.</title>
        <authorList>
            <person name="Sun Y."/>
            <person name="Gao Y."/>
            <person name="Yu Y."/>
        </authorList>
    </citation>
    <scope>NUCLEOTIDE SEQUENCE [LARGE SCALE GENOMIC DNA]</scope>
    <source>
        <tissue evidence="2">Muscle</tissue>
    </source>
</reference>
<evidence type="ECO:0000313" key="2">
    <source>
        <dbReference type="EMBL" id="ROT75078.1"/>
    </source>
</evidence>
<comment type="caution">
    <text evidence="2">The sequence shown here is derived from an EMBL/GenBank/DDBJ whole genome shotgun (WGS) entry which is preliminary data.</text>
</comment>
<dbReference type="PANTHER" id="PTHR36688">
    <property type="entry name" value="ENDO/EXONUCLEASE/PHOSPHATASE DOMAIN-CONTAINING PROTEIN"/>
    <property type="match status" value="1"/>
</dbReference>
<dbReference type="InterPro" id="IPR052560">
    <property type="entry name" value="RdDP_mobile_element"/>
</dbReference>
<sequence length="653" mass="74561">MLIKWIPSPPSLSTAVVRRLSFWSLRPPSPGLETKISEQVTNLNFCDLSENELEILQIELEKLTVTSVYKPPQAPFAWPGNQNLRARNKPPLVIGDFNSHNTIWGYNHNNKDGEEVELWALNQDLTLLHDAKQKPSFLSGRWRRGYNPDLAFVTSRHSNNFEKSVLNPVPRSQHRPIAVDIRPIIRPYKGKPIRRFNFRKANWDKFTSELDDAVNKINACPDNYEIFRNQVWKSATASIPRSCRKQFIPCLTEQSKTLYSEYQQAYENNPFTESTIEIGETLLNHISIEKRDRWQELITGIDMTHNSKQAWKTIKKLNSESNTNSSIPETTPNKVAHQLLLNGKPNNRERGYKKTLKDDTDQILKQSSIQFPPFSIEEVDKGIKTIKLGKAAGIDEITPEMHTRKLKEKVASRNNLLRKLANTKWGTDPNTLKTTAVALCFSTAEYCAPVWARSCHASAVDTELNQACRIITGNLKSTPLPAVYRMASIAPPAIRRNALTKQERDKQLNDCRHPLYGHQQVLQRLKSRKSFGTTLGLEGRSPAQHRLEQWELWDRSASYASVPPQSDSLPNGSSFTRNEWVALNRARAKVGCTNNNLHKWGLVTQPTCPCGKPIQTMDHILRECTMGPHCTDQDLLDANQTAAQWCQWWYEKI</sequence>
<keyword evidence="3" id="KW-1185">Reference proteome</keyword>
<evidence type="ECO:0000259" key="1">
    <source>
        <dbReference type="Pfam" id="PF14529"/>
    </source>
</evidence>
<evidence type="ECO:0000313" key="3">
    <source>
        <dbReference type="Proteomes" id="UP000283509"/>
    </source>
</evidence>
<dbReference type="EMBL" id="QCYY01001811">
    <property type="protein sequence ID" value="ROT75078.1"/>
    <property type="molecule type" value="Genomic_DNA"/>
</dbReference>
<dbReference type="PANTHER" id="PTHR36688:SF1">
    <property type="entry name" value="ENDONUCLEASE_EXONUCLEASE_PHOSPHATASE DOMAIN-CONTAINING PROTEIN"/>
    <property type="match status" value="1"/>
</dbReference>